<protein>
    <submittedName>
        <fullName evidence="2">Uncharacterized protein</fullName>
    </submittedName>
</protein>
<reference evidence="3" key="1">
    <citation type="submission" date="2016-10" db="EMBL/GenBank/DDBJ databases">
        <authorList>
            <person name="Varghese N."/>
            <person name="Submissions S."/>
        </authorList>
    </citation>
    <scope>NUCLEOTIDE SEQUENCE [LARGE SCALE GENOMIC DNA]</scope>
    <source>
        <strain evidence="3">ATCC 23835</strain>
    </source>
</reference>
<dbReference type="EMBL" id="LT629777">
    <property type="protein sequence ID" value="SDT42494.1"/>
    <property type="molecule type" value="Genomic_DNA"/>
</dbReference>
<gene>
    <name evidence="2" type="ORF">SAMN05216598_5641</name>
</gene>
<keyword evidence="1" id="KW-1133">Transmembrane helix</keyword>
<name>A0A1H2A9G0_9PSED</name>
<keyword evidence="1" id="KW-0812">Transmembrane</keyword>
<feature type="transmembrane region" description="Helical" evidence="1">
    <location>
        <begin position="20"/>
        <end position="43"/>
    </location>
</feature>
<accession>A0A1H2A9G0</accession>
<dbReference type="Proteomes" id="UP000199524">
    <property type="component" value="Chromosome I"/>
</dbReference>
<dbReference type="GeneID" id="300210718"/>
<dbReference type="AlphaFoldDB" id="A0A1H2A9G0"/>
<evidence type="ECO:0000256" key="1">
    <source>
        <dbReference type="SAM" id="Phobius"/>
    </source>
</evidence>
<dbReference type="RefSeq" id="WP_157696420.1">
    <property type="nucleotide sequence ID" value="NZ_LT629777.1"/>
</dbReference>
<sequence length="47" mass="4805">MNKGEEGETTESMAGALSAHLLGVGLAALAILVPTLIACLLLGRNFH</sequence>
<proteinExistence type="predicted"/>
<evidence type="ECO:0000313" key="2">
    <source>
        <dbReference type="EMBL" id="SDT42494.1"/>
    </source>
</evidence>
<keyword evidence="3" id="KW-1185">Reference proteome</keyword>
<organism evidence="2 3">
    <name type="scientific">Pseudomonas asplenii</name>
    <dbReference type="NCBI Taxonomy" id="53407"/>
    <lineage>
        <taxon>Bacteria</taxon>
        <taxon>Pseudomonadati</taxon>
        <taxon>Pseudomonadota</taxon>
        <taxon>Gammaproteobacteria</taxon>
        <taxon>Pseudomonadales</taxon>
        <taxon>Pseudomonadaceae</taxon>
        <taxon>Pseudomonas</taxon>
    </lineage>
</organism>
<keyword evidence="1" id="KW-0472">Membrane</keyword>
<evidence type="ECO:0000313" key="3">
    <source>
        <dbReference type="Proteomes" id="UP000199524"/>
    </source>
</evidence>